<dbReference type="Gene3D" id="3.40.50.1820">
    <property type="entry name" value="alpha/beta hydrolase"/>
    <property type="match status" value="1"/>
</dbReference>
<protein>
    <submittedName>
        <fullName evidence="1">Pimeloyl-ACP methyl ester carboxylesterase</fullName>
    </submittedName>
</protein>
<evidence type="ECO:0000313" key="2">
    <source>
        <dbReference type="Proteomes" id="UP000199467"/>
    </source>
</evidence>
<proteinExistence type="predicted"/>
<name>A0A1G6S2Y5_9GAMM</name>
<dbReference type="Pfam" id="PF00561">
    <property type="entry name" value="Abhydrolase_1"/>
    <property type="match status" value="1"/>
</dbReference>
<dbReference type="PRINTS" id="PR00412">
    <property type="entry name" value="EPOXHYDRLASE"/>
</dbReference>
<dbReference type="GO" id="GO:0003824">
    <property type="term" value="F:catalytic activity"/>
    <property type="evidence" value="ECO:0007669"/>
    <property type="project" value="InterPro"/>
</dbReference>
<dbReference type="InterPro" id="IPR000639">
    <property type="entry name" value="Epox_hydrolase-like"/>
</dbReference>
<evidence type="ECO:0000313" key="1">
    <source>
        <dbReference type="EMBL" id="SDD11209.1"/>
    </source>
</evidence>
<keyword evidence="2" id="KW-1185">Reference proteome</keyword>
<dbReference type="SUPFAM" id="SSF53474">
    <property type="entry name" value="alpha/beta-Hydrolases"/>
    <property type="match status" value="1"/>
</dbReference>
<dbReference type="PRINTS" id="PR00111">
    <property type="entry name" value="ABHYDROLASE"/>
</dbReference>
<accession>A0A1G6S2Y5</accession>
<dbReference type="PANTHER" id="PTHR46438:SF11">
    <property type="entry name" value="LIPASE-RELATED"/>
    <property type="match status" value="1"/>
</dbReference>
<gene>
    <name evidence="1" type="ORF">SAMN05216576_1114</name>
</gene>
<organism evidence="1 2">
    <name type="scientific">Ectopseudomonas chengduensis</name>
    <dbReference type="NCBI Taxonomy" id="489632"/>
    <lineage>
        <taxon>Bacteria</taxon>
        <taxon>Pseudomonadati</taxon>
        <taxon>Pseudomonadota</taxon>
        <taxon>Gammaproteobacteria</taxon>
        <taxon>Pseudomonadales</taxon>
        <taxon>Pseudomonadaceae</taxon>
        <taxon>Ectopseudomonas</taxon>
    </lineage>
</organism>
<dbReference type="InterPro" id="IPR000073">
    <property type="entry name" value="AB_hydrolase_1"/>
</dbReference>
<sequence length="315" mass="35299">MKRLAHVLLGLLLVFGLTLAAFIALNWAPDRSLDELKTRWAPPPSQFVDINGMSVHLRDQGRRDDPEPILLLHGTSASLHTWEGWVKELAKQRRVISLDLPGFGLTGPFPDGDYRVEHYTGFLRSLLDHLQVSRVVLVGNSFGGQLAWRFALAHPERSARLVLVDAAGYPRNAESVPIGFRLVGIPALAPVMSRLLPRSMIESSVRNVYGDPDKVDDELVERYYQLTLRAGNRQALRQRFAQAPGGELHERIGELQLPTLIIWGRRDRLIPPGNAERFAADIADSQLVLFDDLGHVPQEEEPQRTVAVLVAFLQR</sequence>
<dbReference type="EMBL" id="FMZQ01000011">
    <property type="protein sequence ID" value="SDD11209.1"/>
    <property type="molecule type" value="Genomic_DNA"/>
</dbReference>
<reference evidence="2" key="1">
    <citation type="submission" date="2016-10" db="EMBL/GenBank/DDBJ databases">
        <authorList>
            <person name="Varghese N."/>
            <person name="Submissions S."/>
        </authorList>
    </citation>
    <scope>NUCLEOTIDE SEQUENCE [LARGE SCALE GENOMIC DNA]</scope>
    <source>
        <strain evidence="2">DSM 26382</strain>
    </source>
</reference>
<dbReference type="PANTHER" id="PTHR46438">
    <property type="entry name" value="ALPHA/BETA-HYDROLASES SUPERFAMILY PROTEIN"/>
    <property type="match status" value="1"/>
</dbReference>
<dbReference type="AlphaFoldDB" id="A0A1G6S2Y5"/>
<dbReference type="RefSeq" id="WP_017678707.1">
    <property type="nucleotide sequence ID" value="NZ_FMZQ01000011.1"/>
</dbReference>
<dbReference type="Proteomes" id="UP000199467">
    <property type="component" value="Unassembled WGS sequence"/>
</dbReference>
<dbReference type="InterPro" id="IPR029058">
    <property type="entry name" value="AB_hydrolase_fold"/>
</dbReference>